<sequence length="434" mass="46021">MEQEGGPGGRDMEHGLAGVRRPRSRKGGGETQERKEGHQPPSRCSAHRAAPPSDTERSMSPQSAASRGKKSFLPNFPALVSVRTSSQAPTATSTGVAEEDGGGEREGGQRERVCTHSASSGQRPMASRHEAALLPRRAGGGCPARGLARPSRRARPASGRGRAAARRSSGRSHGGRAQERVEVARERSLSMTPSLSWVRTRRRGALGQARPPRGRPPARRRGRRRARASAAAPRAGPWPPGTRRTTTRGGLCSWSRRSAPSRMPSRATCGPTGWSGLLAPVAVRQHAHRVQQREPALQRHLGCRGAPAPTPAAAAGASGGGAPAPARAKARNRGRSTEDKFSCGRPPRRPRCGGRRGATAPRARRLCGRPAGSCRRCCAAPSAARARRPCRRTAAPAAQAGPGNPHGRSPPGRRRAPRPRQARAGLLRRAPRPR</sequence>
<dbReference type="EMBL" id="CAUYUJ010019281">
    <property type="protein sequence ID" value="CAK0889933.1"/>
    <property type="molecule type" value="Genomic_DNA"/>
</dbReference>
<keyword evidence="3" id="KW-1185">Reference proteome</keyword>
<feature type="compositionally biased region" description="Low complexity" evidence="1">
    <location>
        <begin position="228"/>
        <end position="267"/>
    </location>
</feature>
<accession>A0ABN9WXD9</accession>
<evidence type="ECO:0000313" key="2">
    <source>
        <dbReference type="EMBL" id="CAK0889933.1"/>
    </source>
</evidence>
<feature type="compositionally biased region" description="Basic residues" evidence="1">
    <location>
        <begin position="212"/>
        <end position="227"/>
    </location>
</feature>
<dbReference type="Proteomes" id="UP001189429">
    <property type="component" value="Unassembled WGS sequence"/>
</dbReference>
<evidence type="ECO:0000313" key="3">
    <source>
        <dbReference type="Proteomes" id="UP001189429"/>
    </source>
</evidence>
<feature type="compositionally biased region" description="Basic and acidic residues" evidence="1">
    <location>
        <begin position="27"/>
        <end position="38"/>
    </location>
</feature>
<reference evidence="2" key="1">
    <citation type="submission" date="2023-10" db="EMBL/GenBank/DDBJ databases">
        <authorList>
            <person name="Chen Y."/>
            <person name="Shah S."/>
            <person name="Dougan E. K."/>
            <person name="Thang M."/>
            <person name="Chan C."/>
        </authorList>
    </citation>
    <scope>NUCLEOTIDE SEQUENCE [LARGE SCALE GENOMIC DNA]</scope>
</reference>
<feature type="region of interest" description="Disordered" evidence="1">
    <location>
        <begin position="1"/>
        <end position="268"/>
    </location>
</feature>
<feature type="compositionally biased region" description="Basic residues" evidence="1">
    <location>
        <begin position="411"/>
        <end position="421"/>
    </location>
</feature>
<comment type="caution">
    <text evidence="2">The sequence shown here is derived from an EMBL/GenBank/DDBJ whole genome shotgun (WGS) entry which is preliminary data.</text>
</comment>
<protein>
    <submittedName>
        <fullName evidence="2">Uncharacterized protein</fullName>
    </submittedName>
</protein>
<feature type="compositionally biased region" description="Low complexity" evidence="1">
    <location>
        <begin position="368"/>
        <end position="384"/>
    </location>
</feature>
<proteinExistence type="predicted"/>
<feature type="compositionally biased region" description="Low complexity" evidence="1">
    <location>
        <begin position="392"/>
        <end position="410"/>
    </location>
</feature>
<gene>
    <name evidence="2" type="ORF">PCOR1329_LOCUS70299</name>
</gene>
<feature type="compositionally biased region" description="Basic residues" evidence="1">
    <location>
        <begin position="163"/>
        <end position="174"/>
    </location>
</feature>
<evidence type="ECO:0000256" key="1">
    <source>
        <dbReference type="SAM" id="MobiDB-lite"/>
    </source>
</evidence>
<feature type="compositionally biased region" description="Polar residues" evidence="1">
    <location>
        <begin position="82"/>
        <end position="95"/>
    </location>
</feature>
<feature type="compositionally biased region" description="Basic and acidic residues" evidence="1">
    <location>
        <begin position="176"/>
        <end position="188"/>
    </location>
</feature>
<feature type="region of interest" description="Disordered" evidence="1">
    <location>
        <begin position="301"/>
        <end position="434"/>
    </location>
</feature>
<feature type="compositionally biased region" description="Low complexity" evidence="1">
    <location>
        <begin position="303"/>
        <end position="316"/>
    </location>
</feature>
<feature type="compositionally biased region" description="Basic and acidic residues" evidence="1">
    <location>
        <begin position="102"/>
        <end position="114"/>
    </location>
</feature>
<organism evidence="2 3">
    <name type="scientific">Prorocentrum cordatum</name>
    <dbReference type="NCBI Taxonomy" id="2364126"/>
    <lineage>
        <taxon>Eukaryota</taxon>
        <taxon>Sar</taxon>
        <taxon>Alveolata</taxon>
        <taxon>Dinophyceae</taxon>
        <taxon>Prorocentrales</taxon>
        <taxon>Prorocentraceae</taxon>
        <taxon>Prorocentrum</taxon>
    </lineage>
</organism>
<name>A0ABN9WXD9_9DINO</name>